<dbReference type="RefSeq" id="WP_285955428.1">
    <property type="nucleotide sequence ID" value="NZ_JASUZV010000002.1"/>
</dbReference>
<name>A0ABT7LQ84_9STRE</name>
<evidence type="ECO:0000313" key="3">
    <source>
        <dbReference type="Proteomes" id="UP001529255"/>
    </source>
</evidence>
<keyword evidence="3" id="KW-1185">Reference proteome</keyword>
<dbReference type="NCBIfam" id="TIGR02206">
    <property type="entry name" value="intg_mem_TP0381"/>
    <property type="match status" value="1"/>
</dbReference>
<gene>
    <name evidence="2" type="ORF">QRD39_01615</name>
</gene>
<feature type="transmembrane region" description="Helical" evidence="1">
    <location>
        <begin position="155"/>
        <end position="174"/>
    </location>
</feature>
<feature type="transmembrane region" description="Helical" evidence="1">
    <location>
        <begin position="73"/>
        <end position="88"/>
    </location>
</feature>
<evidence type="ECO:0000313" key="2">
    <source>
        <dbReference type="EMBL" id="MDL5042806.1"/>
    </source>
</evidence>
<dbReference type="EMBL" id="JASUZV010000002">
    <property type="protein sequence ID" value="MDL5042806.1"/>
    <property type="molecule type" value="Genomic_DNA"/>
</dbReference>
<organism evidence="2 3">
    <name type="scientific">Streptococcus raffinosi</name>
    <dbReference type="NCBI Taxonomy" id="3053355"/>
    <lineage>
        <taxon>Bacteria</taxon>
        <taxon>Bacillati</taxon>
        <taxon>Bacillota</taxon>
        <taxon>Bacilli</taxon>
        <taxon>Lactobacillales</taxon>
        <taxon>Streptococcaceae</taxon>
        <taxon>Streptococcus</taxon>
    </lineage>
</organism>
<keyword evidence="1" id="KW-0472">Membrane</keyword>
<feature type="transmembrane region" description="Helical" evidence="1">
    <location>
        <begin position="17"/>
        <end position="35"/>
    </location>
</feature>
<feature type="transmembrane region" description="Helical" evidence="1">
    <location>
        <begin position="95"/>
        <end position="114"/>
    </location>
</feature>
<accession>A0ABT7LQ84</accession>
<feature type="transmembrane region" description="Helical" evidence="1">
    <location>
        <begin position="194"/>
        <end position="210"/>
    </location>
</feature>
<feature type="transmembrane region" description="Helical" evidence="1">
    <location>
        <begin position="120"/>
        <end position="143"/>
    </location>
</feature>
<protein>
    <submittedName>
        <fullName evidence="2">TIGR02206 family membrane protein</fullName>
    </submittedName>
</protein>
<keyword evidence="1" id="KW-0812">Transmembrane</keyword>
<keyword evidence="1" id="KW-1133">Transmembrane helix</keyword>
<reference evidence="2 3" key="1">
    <citation type="submission" date="2023-06" db="EMBL/GenBank/DDBJ databases">
        <title>A potential novel species of Streptococcus isolated from human milk sample.</title>
        <authorList>
            <person name="Nguyen H.V."/>
            <person name="Trinh A.T.V."/>
            <person name="Hoang A.T.L."/>
            <person name="Bui L.N.H."/>
            <person name="Tran Q.T.L."/>
            <person name="Trinh T."/>
        </authorList>
    </citation>
    <scope>NUCLEOTIDE SEQUENCE [LARGE SCALE GENOMIC DNA]</scope>
    <source>
        <strain evidence="2 3">VTCC 12812</strain>
    </source>
</reference>
<sequence>MKDFLTTTQTRPPQIPLPYYLVMLMVLVLLAYLSWSWHDKKSWCLTFLGIQAVQLISLYVWYIWQGFPLDDSLPLYHCRLAMLALLLLKDSKVKTYFALMGLVGGSCAIIHPIFDPYDFPHISSISFIIGHYALLVNSLNYLLRTYKTYPIPKNMIVTLTLLLNLGLVVVNHFVNGNYGLLRHTPFIPEAWLPIKYLTVSGALIFLMIIMKKGLEYFDEKY</sequence>
<proteinExistence type="predicted"/>
<dbReference type="InterPro" id="IPR011737">
    <property type="entry name" value="CHP02206_TP0381"/>
</dbReference>
<dbReference type="Proteomes" id="UP001529255">
    <property type="component" value="Unassembled WGS sequence"/>
</dbReference>
<dbReference type="Pfam" id="PF14808">
    <property type="entry name" value="TMEM164"/>
    <property type="match status" value="1"/>
</dbReference>
<comment type="caution">
    <text evidence="2">The sequence shown here is derived from an EMBL/GenBank/DDBJ whole genome shotgun (WGS) entry which is preliminary data.</text>
</comment>
<feature type="transmembrane region" description="Helical" evidence="1">
    <location>
        <begin position="42"/>
        <end position="61"/>
    </location>
</feature>
<evidence type="ECO:0000256" key="1">
    <source>
        <dbReference type="SAM" id="Phobius"/>
    </source>
</evidence>